<evidence type="ECO:0000313" key="1">
    <source>
        <dbReference type="EMBL" id="KAJ9121381.1"/>
    </source>
</evidence>
<evidence type="ECO:0000313" key="2">
    <source>
        <dbReference type="Proteomes" id="UP001234202"/>
    </source>
</evidence>
<gene>
    <name evidence="1" type="ORF">QFC24_004719</name>
</gene>
<keyword evidence="2" id="KW-1185">Reference proteome</keyword>
<reference evidence="1" key="1">
    <citation type="submission" date="2023-04" db="EMBL/GenBank/DDBJ databases">
        <title>Draft Genome sequencing of Naganishia species isolated from polar environments using Oxford Nanopore Technology.</title>
        <authorList>
            <person name="Leo P."/>
            <person name="Venkateswaran K."/>
        </authorList>
    </citation>
    <scope>NUCLEOTIDE SEQUENCE</scope>
    <source>
        <strain evidence="1">DBVPG 5303</strain>
    </source>
</reference>
<comment type="caution">
    <text evidence="1">The sequence shown here is derived from an EMBL/GenBank/DDBJ whole genome shotgun (WGS) entry which is preliminary data.</text>
</comment>
<protein>
    <submittedName>
        <fullName evidence="1">Uncharacterized protein</fullName>
    </submittedName>
</protein>
<accession>A0ACC2XDC7</accession>
<dbReference type="Proteomes" id="UP001234202">
    <property type="component" value="Unassembled WGS sequence"/>
</dbReference>
<name>A0ACC2XDC7_9TREE</name>
<proteinExistence type="predicted"/>
<organism evidence="1 2">
    <name type="scientific">Naganishia onofrii</name>
    <dbReference type="NCBI Taxonomy" id="1851511"/>
    <lineage>
        <taxon>Eukaryota</taxon>
        <taxon>Fungi</taxon>
        <taxon>Dikarya</taxon>
        <taxon>Basidiomycota</taxon>
        <taxon>Agaricomycotina</taxon>
        <taxon>Tremellomycetes</taxon>
        <taxon>Filobasidiales</taxon>
        <taxon>Filobasidiaceae</taxon>
        <taxon>Naganishia</taxon>
    </lineage>
</organism>
<sequence length="298" mass="30187">MVPLGKFVKSLQADSATSHQPMDADSTTSFSEKPGDDARMTLSTISHPSAVNHTSLDTAHGITRSQELAIVTQVFSPYITSSDEQPRTQPAANSNNSGSSSGRSNPAATQQTPGSNPSHSQSQTHIRNASDDSASLPQSNDYQTVPGILPREISHLVPAPVPAPSSSTATASSSTTTNTSSGGHISLFTQAQRPGLVSPPINHSSVKTTTSSTPLQVGIAFGALPNVSSSSGSGSGGSAAPSPADPLYQVSPENRDTATTGVAVTGFGGGGAAAGLGSPNSSSKKHVDRPLRFGFGGR</sequence>
<dbReference type="EMBL" id="JASBWV010000017">
    <property type="protein sequence ID" value="KAJ9121381.1"/>
    <property type="molecule type" value="Genomic_DNA"/>
</dbReference>